<gene>
    <name evidence="1" type="ORF">IAB08_05585</name>
</gene>
<comment type="caution">
    <text evidence="1">The sequence shown here is derived from an EMBL/GenBank/DDBJ whole genome shotgun (WGS) entry which is preliminary data.</text>
</comment>
<reference evidence="1" key="2">
    <citation type="journal article" date="2021" name="PeerJ">
        <title>Extensive microbial diversity within the chicken gut microbiome revealed by metagenomics and culture.</title>
        <authorList>
            <person name="Gilroy R."/>
            <person name="Ravi A."/>
            <person name="Getino M."/>
            <person name="Pursley I."/>
            <person name="Horton D.L."/>
            <person name="Alikhan N.F."/>
            <person name="Baker D."/>
            <person name="Gharbi K."/>
            <person name="Hall N."/>
            <person name="Watson M."/>
            <person name="Adriaenssens E.M."/>
            <person name="Foster-Nyarko E."/>
            <person name="Jarju S."/>
            <person name="Secka A."/>
            <person name="Antonio M."/>
            <person name="Oren A."/>
            <person name="Chaudhuri R.R."/>
            <person name="La Ragione R."/>
            <person name="Hildebrand F."/>
            <person name="Pallen M.J."/>
        </authorList>
    </citation>
    <scope>NUCLEOTIDE SEQUENCE</scope>
    <source>
        <strain evidence="1">2889</strain>
    </source>
</reference>
<protein>
    <recommendedName>
        <fullName evidence="3">Tail fiber protein</fullName>
    </recommendedName>
</protein>
<evidence type="ECO:0000313" key="2">
    <source>
        <dbReference type="Proteomes" id="UP000823612"/>
    </source>
</evidence>
<dbReference type="Proteomes" id="UP000823612">
    <property type="component" value="Unassembled WGS sequence"/>
</dbReference>
<dbReference type="AlphaFoldDB" id="A0A9D9DS99"/>
<evidence type="ECO:0008006" key="3">
    <source>
        <dbReference type="Google" id="ProtNLM"/>
    </source>
</evidence>
<evidence type="ECO:0000313" key="1">
    <source>
        <dbReference type="EMBL" id="MBO8432746.1"/>
    </source>
</evidence>
<accession>A0A9D9DS99</accession>
<dbReference type="EMBL" id="JADIMZ010000086">
    <property type="protein sequence ID" value="MBO8432746.1"/>
    <property type="molecule type" value="Genomic_DNA"/>
</dbReference>
<reference evidence="1" key="1">
    <citation type="submission" date="2020-10" db="EMBL/GenBank/DDBJ databases">
        <authorList>
            <person name="Gilroy R."/>
        </authorList>
    </citation>
    <scope>NUCLEOTIDE SEQUENCE</scope>
    <source>
        <strain evidence="1">2889</strain>
    </source>
</reference>
<name>A0A9D9DS99_9BACT</name>
<organism evidence="1 2">
    <name type="scientific">Candidatus Pullibacteroides excrementavium</name>
    <dbReference type="NCBI Taxonomy" id="2840905"/>
    <lineage>
        <taxon>Bacteria</taxon>
        <taxon>Pseudomonadati</taxon>
        <taxon>Bacteroidota</taxon>
        <taxon>Bacteroidia</taxon>
        <taxon>Bacteroidales</taxon>
        <taxon>Candidatus Pullibacteroides</taxon>
    </lineage>
</organism>
<proteinExistence type="predicted"/>
<sequence length="330" mass="33660">MATGINAILHRVNALPETLVKGHMYFVKSEGLLYVATSESASECYSGIKKVSWSTSTQELVVTPAVGAAVTVDLSAYAKASLVGDLSSLNTEAKGDLVTAINEVLAAVGAGGTSAQVTMTEGTASGYAKTYTLKQGESTVGTINIPKDMVVQSGVVETNPSGQDEGTYLVLTLANATNDKVYINVGKLVDIYQAKASAAQVQLAIDAETREISASIVAGSVTSAELAASAVVTAKIADGNVTKVKLASDVQASLGKADTALQKADIATGTSNGSISVDGTDVQVKGLGSAAYKQDTAFDAAGTAETKAAAALESAKEYADGLRTWGTWED</sequence>